<dbReference type="AlphaFoldDB" id="A0A1G4K4L1"/>
<dbReference type="InterPro" id="IPR009057">
    <property type="entry name" value="Homeodomain-like_sf"/>
</dbReference>
<dbReference type="InterPro" id="IPR001356">
    <property type="entry name" value="HD"/>
</dbReference>
<name>A0A1G4K4L1_9SACH</name>
<organism evidence="6 7">
    <name type="scientific">Lachancea meyersii CBS 8951</name>
    <dbReference type="NCBI Taxonomy" id="1266667"/>
    <lineage>
        <taxon>Eukaryota</taxon>
        <taxon>Fungi</taxon>
        <taxon>Dikarya</taxon>
        <taxon>Ascomycota</taxon>
        <taxon>Saccharomycotina</taxon>
        <taxon>Saccharomycetes</taxon>
        <taxon>Saccharomycetales</taxon>
        <taxon>Saccharomycetaceae</taxon>
        <taxon>Lachancea</taxon>
    </lineage>
</organism>
<protein>
    <submittedName>
        <fullName evidence="6">LAME_0G00188g1_1</fullName>
    </submittedName>
</protein>
<keyword evidence="2 4" id="KW-0371">Homeobox</keyword>
<evidence type="ECO:0000256" key="4">
    <source>
        <dbReference type="PROSITE-ProRule" id="PRU00108"/>
    </source>
</evidence>
<evidence type="ECO:0000259" key="5">
    <source>
        <dbReference type="PROSITE" id="PS50071"/>
    </source>
</evidence>
<dbReference type="GO" id="GO:0006355">
    <property type="term" value="P:regulation of DNA-templated transcription"/>
    <property type="evidence" value="ECO:0007669"/>
    <property type="project" value="InterPro"/>
</dbReference>
<keyword evidence="3 4" id="KW-0539">Nucleus</keyword>
<dbReference type="EMBL" id="LT598484">
    <property type="protein sequence ID" value="SCU98692.1"/>
    <property type="molecule type" value="Genomic_DNA"/>
</dbReference>
<feature type="DNA-binding region" description="Homeobox" evidence="4">
    <location>
        <begin position="75"/>
        <end position="120"/>
    </location>
</feature>
<sequence length="130" mass="14832">MTAVPISFLLNSSEFIPSLEIGKTLSANEVRIVNEIGSLAESLSLNLRLLEPRSFPEFRIREGHFSHCSKIYLEEWFVSNSASPYLSSSEAHRICEKTGLTLKQVQNWMANRRRKCRRISIEPALLPLLD</sequence>
<dbReference type="PROSITE" id="PS50071">
    <property type="entry name" value="HOMEOBOX_2"/>
    <property type="match status" value="1"/>
</dbReference>
<evidence type="ECO:0000256" key="3">
    <source>
        <dbReference type="ARBA" id="ARBA00023242"/>
    </source>
</evidence>
<accession>A0A1G4K4L1</accession>
<dbReference type="GO" id="GO:0003677">
    <property type="term" value="F:DNA binding"/>
    <property type="evidence" value="ECO:0007669"/>
    <property type="project" value="UniProtKB-UniRule"/>
</dbReference>
<reference evidence="7" key="1">
    <citation type="submission" date="2016-03" db="EMBL/GenBank/DDBJ databases">
        <authorList>
            <person name="Devillers Hugo."/>
        </authorList>
    </citation>
    <scope>NUCLEOTIDE SEQUENCE [LARGE SCALE GENOMIC DNA]</scope>
</reference>
<dbReference type="SMART" id="SM00389">
    <property type="entry name" value="HOX"/>
    <property type="match status" value="1"/>
</dbReference>
<feature type="domain" description="Homeobox" evidence="5">
    <location>
        <begin position="73"/>
        <end position="119"/>
    </location>
</feature>
<evidence type="ECO:0000256" key="2">
    <source>
        <dbReference type="ARBA" id="ARBA00023155"/>
    </source>
</evidence>
<dbReference type="GO" id="GO:0005634">
    <property type="term" value="C:nucleus"/>
    <property type="evidence" value="ECO:0007669"/>
    <property type="project" value="UniProtKB-SubCell"/>
</dbReference>
<gene>
    <name evidence="6" type="ORF">LAME_0G00188G</name>
</gene>
<dbReference type="Proteomes" id="UP000191144">
    <property type="component" value="Chromosome G"/>
</dbReference>
<dbReference type="Pfam" id="PF05920">
    <property type="entry name" value="Homeobox_KN"/>
    <property type="match status" value="1"/>
</dbReference>
<proteinExistence type="predicted"/>
<evidence type="ECO:0000313" key="6">
    <source>
        <dbReference type="EMBL" id="SCU98692.1"/>
    </source>
</evidence>
<dbReference type="Gene3D" id="1.10.10.60">
    <property type="entry name" value="Homeodomain-like"/>
    <property type="match status" value="1"/>
</dbReference>
<dbReference type="CDD" id="cd00086">
    <property type="entry name" value="homeodomain"/>
    <property type="match status" value="1"/>
</dbReference>
<keyword evidence="7" id="KW-1185">Reference proteome</keyword>
<dbReference type="SUPFAM" id="SSF46689">
    <property type="entry name" value="Homeodomain-like"/>
    <property type="match status" value="1"/>
</dbReference>
<keyword evidence="1 4" id="KW-0238">DNA-binding</keyword>
<comment type="subcellular location">
    <subcellularLocation>
        <location evidence="4">Nucleus</location>
    </subcellularLocation>
</comment>
<evidence type="ECO:0000256" key="1">
    <source>
        <dbReference type="ARBA" id="ARBA00023125"/>
    </source>
</evidence>
<dbReference type="OrthoDB" id="10056939at2759"/>
<evidence type="ECO:0000313" key="7">
    <source>
        <dbReference type="Proteomes" id="UP000191144"/>
    </source>
</evidence>
<dbReference type="InterPro" id="IPR008422">
    <property type="entry name" value="KN_HD"/>
</dbReference>